<dbReference type="AlphaFoldDB" id="A0AAD1TKP2"/>
<evidence type="ECO:0000313" key="3">
    <source>
        <dbReference type="Proteomes" id="UP001295444"/>
    </source>
</evidence>
<feature type="region of interest" description="Disordered" evidence="1">
    <location>
        <begin position="91"/>
        <end position="115"/>
    </location>
</feature>
<sequence>MSCTARAASSLPPTPSGRRKEGGEVESRPASQPVSQRREVGAPLWRSSHTDAVWCRIGLALFPAAAVHALPGAPPGLKPLQHLSPDLAAPITTMWPPRNVPRAMAERSQTRIGTR</sequence>
<protein>
    <submittedName>
        <fullName evidence="2">Uncharacterized protein</fullName>
    </submittedName>
</protein>
<dbReference type="Proteomes" id="UP001295444">
    <property type="component" value="Chromosome 13"/>
</dbReference>
<organism evidence="2 3">
    <name type="scientific">Pelobates cultripes</name>
    <name type="common">Western spadefoot toad</name>
    <dbReference type="NCBI Taxonomy" id="61616"/>
    <lineage>
        <taxon>Eukaryota</taxon>
        <taxon>Metazoa</taxon>
        <taxon>Chordata</taxon>
        <taxon>Craniata</taxon>
        <taxon>Vertebrata</taxon>
        <taxon>Euteleostomi</taxon>
        <taxon>Amphibia</taxon>
        <taxon>Batrachia</taxon>
        <taxon>Anura</taxon>
        <taxon>Pelobatoidea</taxon>
        <taxon>Pelobatidae</taxon>
        <taxon>Pelobates</taxon>
    </lineage>
</organism>
<accession>A0AAD1TKP2</accession>
<evidence type="ECO:0000313" key="2">
    <source>
        <dbReference type="EMBL" id="CAH2328314.1"/>
    </source>
</evidence>
<reference evidence="2" key="1">
    <citation type="submission" date="2022-03" db="EMBL/GenBank/DDBJ databases">
        <authorList>
            <person name="Alioto T."/>
            <person name="Alioto T."/>
            <person name="Gomez Garrido J."/>
        </authorList>
    </citation>
    <scope>NUCLEOTIDE SEQUENCE</scope>
</reference>
<gene>
    <name evidence="2" type="ORF">PECUL_23A041947</name>
</gene>
<proteinExistence type="predicted"/>
<name>A0AAD1TKP2_PELCU</name>
<keyword evidence="3" id="KW-1185">Reference proteome</keyword>
<evidence type="ECO:0000256" key="1">
    <source>
        <dbReference type="SAM" id="MobiDB-lite"/>
    </source>
</evidence>
<feature type="region of interest" description="Disordered" evidence="1">
    <location>
        <begin position="1"/>
        <end position="43"/>
    </location>
</feature>
<dbReference type="EMBL" id="OW240924">
    <property type="protein sequence ID" value="CAH2328314.1"/>
    <property type="molecule type" value="Genomic_DNA"/>
</dbReference>
<feature type="compositionally biased region" description="Basic and acidic residues" evidence="1">
    <location>
        <begin position="18"/>
        <end position="27"/>
    </location>
</feature>